<dbReference type="Pfam" id="PF05335">
    <property type="entry name" value="DUF745"/>
    <property type="match status" value="1"/>
</dbReference>
<gene>
    <name evidence="2" type="ORF">M5D96_001043</name>
</gene>
<reference evidence="2" key="1">
    <citation type="journal article" date="2023" name="Genome Biol. Evol.">
        <title>Long-read-based Genome Assembly of Drosophila gunungcola Reveals Fewer Chemosensory Genes in Flower-breeding Species.</title>
        <authorList>
            <person name="Negi A."/>
            <person name="Liao B.Y."/>
            <person name="Yeh S.D."/>
        </authorList>
    </citation>
    <scope>NUCLEOTIDE SEQUENCE</scope>
    <source>
        <strain evidence="2">Sukarami</strain>
    </source>
</reference>
<dbReference type="PANTHER" id="PTHR37161">
    <property type="entry name" value="HDC10475"/>
    <property type="match status" value="1"/>
</dbReference>
<keyword evidence="3" id="KW-1185">Reference proteome</keyword>
<dbReference type="PANTHER" id="PTHR37161:SF2">
    <property type="entry name" value="AT11648P-RELATED"/>
    <property type="match status" value="1"/>
</dbReference>
<sequence length="77" mass="8883">MQLVETARQRSEMLVQQLRSAQLDYTNTKKAAYRAACAASEARQKAVRDRRSSGGNLKELPETNSKWWRSRTIRDRG</sequence>
<evidence type="ECO:0000313" key="2">
    <source>
        <dbReference type="EMBL" id="KAI8044868.1"/>
    </source>
</evidence>
<comment type="caution">
    <text evidence="2">The sequence shown here is derived from an EMBL/GenBank/DDBJ whole genome shotgun (WGS) entry which is preliminary data.</text>
</comment>
<dbReference type="Proteomes" id="UP001059596">
    <property type="component" value="Chromosome 3R"/>
</dbReference>
<protein>
    <submittedName>
        <fullName evidence="2">Uncharacterized protein</fullName>
    </submittedName>
</protein>
<proteinExistence type="predicted"/>
<feature type="region of interest" description="Disordered" evidence="1">
    <location>
        <begin position="47"/>
        <end position="77"/>
    </location>
</feature>
<dbReference type="AlphaFoldDB" id="A0A9P9YXF4"/>
<accession>A0A9P9YXF4</accession>
<evidence type="ECO:0000313" key="3">
    <source>
        <dbReference type="Proteomes" id="UP001059596"/>
    </source>
</evidence>
<name>A0A9P9YXF4_9MUSC</name>
<dbReference type="EMBL" id="JAMKOV010000001">
    <property type="protein sequence ID" value="KAI8044868.1"/>
    <property type="molecule type" value="Genomic_DNA"/>
</dbReference>
<evidence type="ECO:0000256" key="1">
    <source>
        <dbReference type="SAM" id="MobiDB-lite"/>
    </source>
</evidence>
<dbReference type="InterPro" id="IPR007999">
    <property type="entry name" value="DUF745"/>
</dbReference>
<organism evidence="2 3">
    <name type="scientific">Drosophila gunungcola</name>
    <name type="common">fruit fly</name>
    <dbReference type="NCBI Taxonomy" id="103775"/>
    <lineage>
        <taxon>Eukaryota</taxon>
        <taxon>Metazoa</taxon>
        <taxon>Ecdysozoa</taxon>
        <taxon>Arthropoda</taxon>
        <taxon>Hexapoda</taxon>
        <taxon>Insecta</taxon>
        <taxon>Pterygota</taxon>
        <taxon>Neoptera</taxon>
        <taxon>Endopterygota</taxon>
        <taxon>Diptera</taxon>
        <taxon>Brachycera</taxon>
        <taxon>Muscomorpha</taxon>
        <taxon>Ephydroidea</taxon>
        <taxon>Drosophilidae</taxon>
        <taxon>Drosophila</taxon>
        <taxon>Sophophora</taxon>
    </lineage>
</organism>